<dbReference type="EMBL" id="BTFZ01000011">
    <property type="protein sequence ID" value="GMM36993.1"/>
    <property type="molecule type" value="Genomic_DNA"/>
</dbReference>
<feature type="domain" description="mRNA decay factor PAT1" evidence="8">
    <location>
        <begin position="103"/>
        <end position="825"/>
    </location>
</feature>
<feature type="compositionally biased region" description="Polar residues" evidence="7">
    <location>
        <begin position="285"/>
        <end position="315"/>
    </location>
</feature>
<dbReference type="Pfam" id="PF09770">
    <property type="entry name" value="PAT1"/>
    <property type="match status" value="2"/>
</dbReference>
<feature type="domain" description="mRNA decay factor PAT1" evidence="8">
    <location>
        <begin position="6"/>
        <end position="80"/>
    </location>
</feature>
<protein>
    <submittedName>
        <fullName evidence="9">Pat1 protein</fullName>
    </submittedName>
</protein>
<comment type="subcellular location">
    <subcellularLocation>
        <location evidence="2">Cytoplasm</location>
        <location evidence="2">P-body</location>
    </subcellularLocation>
    <subcellularLocation>
        <location evidence="1">Nucleus</location>
    </subcellularLocation>
</comment>
<dbReference type="GO" id="GO:0000290">
    <property type="term" value="P:deadenylation-dependent decapping of nuclear-transcribed mRNA"/>
    <property type="evidence" value="ECO:0007669"/>
    <property type="project" value="InterPro"/>
</dbReference>
<proteinExistence type="inferred from homology"/>
<dbReference type="GO" id="GO:0000932">
    <property type="term" value="C:P-body"/>
    <property type="evidence" value="ECO:0007669"/>
    <property type="project" value="UniProtKB-SubCell"/>
</dbReference>
<keyword evidence="10" id="KW-1185">Reference proteome</keyword>
<feature type="region of interest" description="Disordered" evidence="7">
    <location>
        <begin position="182"/>
        <end position="333"/>
    </location>
</feature>
<feature type="region of interest" description="Disordered" evidence="7">
    <location>
        <begin position="122"/>
        <end position="143"/>
    </location>
</feature>
<gene>
    <name evidence="9" type="ORF">DASC09_043180</name>
</gene>
<comment type="similarity">
    <text evidence="3">Belongs to the PAT1 family.</text>
</comment>
<dbReference type="GO" id="GO:0003723">
    <property type="term" value="F:RNA binding"/>
    <property type="evidence" value="ECO:0007669"/>
    <property type="project" value="UniProtKB-KW"/>
</dbReference>
<keyword evidence="5" id="KW-0694">RNA-binding</keyword>
<dbReference type="SUPFAM" id="SSF101447">
    <property type="entry name" value="Formin homology 2 domain (FH2 domain)"/>
    <property type="match status" value="1"/>
</dbReference>
<reference evidence="9 10" key="1">
    <citation type="journal article" date="2023" name="Elife">
        <title>Identification of key yeast species and microbe-microbe interactions impacting larval growth of Drosophila in the wild.</title>
        <authorList>
            <person name="Mure A."/>
            <person name="Sugiura Y."/>
            <person name="Maeda R."/>
            <person name="Honda K."/>
            <person name="Sakurai N."/>
            <person name="Takahashi Y."/>
            <person name="Watada M."/>
            <person name="Katoh T."/>
            <person name="Gotoh A."/>
            <person name="Gotoh Y."/>
            <person name="Taniguchi I."/>
            <person name="Nakamura K."/>
            <person name="Hayashi T."/>
            <person name="Katayama T."/>
            <person name="Uemura T."/>
            <person name="Hattori Y."/>
        </authorList>
    </citation>
    <scope>NUCLEOTIDE SEQUENCE [LARGE SCALE GENOMIC DNA]</scope>
    <source>
        <strain evidence="9 10">SC-9</strain>
    </source>
</reference>
<evidence type="ECO:0000256" key="5">
    <source>
        <dbReference type="ARBA" id="ARBA00022884"/>
    </source>
</evidence>
<feature type="compositionally biased region" description="Low complexity" evidence="7">
    <location>
        <begin position="202"/>
        <end position="211"/>
    </location>
</feature>
<dbReference type="Proteomes" id="UP001360560">
    <property type="component" value="Unassembled WGS sequence"/>
</dbReference>
<dbReference type="GO" id="GO:0033962">
    <property type="term" value="P:P-body assembly"/>
    <property type="evidence" value="ECO:0007669"/>
    <property type="project" value="TreeGrafter"/>
</dbReference>
<dbReference type="AlphaFoldDB" id="A0AAV5QQ05"/>
<evidence type="ECO:0000256" key="7">
    <source>
        <dbReference type="SAM" id="MobiDB-lite"/>
    </source>
</evidence>
<organism evidence="9 10">
    <name type="scientific">Saccharomycopsis crataegensis</name>
    <dbReference type="NCBI Taxonomy" id="43959"/>
    <lineage>
        <taxon>Eukaryota</taxon>
        <taxon>Fungi</taxon>
        <taxon>Dikarya</taxon>
        <taxon>Ascomycota</taxon>
        <taxon>Saccharomycotina</taxon>
        <taxon>Saccharomycetes</taxon>
        <taxon>Saccharomycopsidaceae</taxon>
        <taxon>Saccharomycopsis</taxon>
    </lineage>
</organism>
<evidence type="ECO:0000256" key="3">
    <source>
        <dbReference type="ARBA" id="ARBA00009138"/>
    </source>
</evidence>
<dbReference type="RefSeq" id="XP_064853989.1">
    <property type="nucleotide sequence ID" value="XM_064997917.1"/>
</dbReference>
<feature type="compositionally biased region" description="Pro residues" evidence="7">
    <location>
        <begin position="182"/>
        <end position="201"/>
    </location>
</feature>
<evidence type="ECO:0000256" key="6">
    <source>
        <dbReference type="ARBA" id="ARBA00023242"/>
    </source>
</evidence>
<evidence type="ECO:0000259" key="8">
    <source>
        <dbReference type="Pfam" id="PF09770"/>
    </source>
</evidence>
<accession>A0AAV5QQ05</accession>
<comment type="caution">
    <text evidence="9">The sequence shown here is derived from an EMBL/GenBank/DDBJ whole genome shotgun (WGS) entry which is preliminary data.</text>
</comment>
<evidence type="ECO:0000256" key="2">
    <source>
        <dbReference type="ARBA" id="ARBA00004201"/>
    </source>
</evidence>
<dbReference type="PANTHER" id="PTHR21551">
    <property type="entry name" value="TOPOISOMERASE II-ASSOCIATED PROTEIN PAT1"/>
    <property type="match status" value="1"/>
</dbReference>
<dbReference type="InterPro" id="IPR019167">
    <property type="entry name" value="PAT1_dom"/>
</dbReference>
<evidence type="ECO:0000256" key="4">
    <source>
        <dbReference type="ARBA" id="ARBA00022490"/>
    </source>
</evidence>
<keyword evidence="6" id="KW-0539">Nucleus</keyword>
<sequence>MSFFGFNSNLPKDAETIDFQDTYEGFGEELEGNDQFNDETFGGDMSAIGKDFNFGSQSSAAASKVDPQVSYAQAVNNATKNHHHMVQSEDDDGLKPLDSLWDTQPQQPSKKVLSLEELEAGFSTGGNSGGAAGQYQQQPQQPMMPHPQGMYPPTPYGYGAPPPPGFNFNGYGGYPNQSGGFAPPPMMGGPPPPGGFAPPMPNNQNYMYNQPSSMGAHQSAAAASAAAPPPPPPPQQTQGPLAVGQSSVPPPPPPPAHQKGQSKELDLNQFPLLGSNPPTHPQHPIPQNHQNFNDSNPAFFNNQENHQRQQDGNNHNFRKFENKPPVALTPEEEEKLNIKGKKLEKIIKYSNIMTPRDRDFVTRFQISQIVTDDPYNEDFYFQIFKAIRSQNTHDGSLNSIAKYYLEHSGHRLGGKHKRADVALQRMQQQVSKAVTVAKERPKNSQYSKEGSLGKISFGSGKTPRKQLEILKKEIKDSAESADGNAMVNSMLVNFDDKNIANVHLSKKIILNCLEKTYENVLKLESQEKNHEQIDATELWNSLYISTEVVNEDGERISGKIDELKENIFVSYLNYEKGIKLFPRLLRYFSSDQKSKMIENFFKKISLLKLLDESSYEYYYAQTEADRSKIDKKVELFSNLILKFIIAFISNDLKFNEIVKLIITLINYNGLVKLLPNKIGLTLITILVSKIELIRQDINIMSSDLIIWTNVYDKLFNNLISKLINVFPKQLYINDEISWIKEYGQDKSTVVKKTAFDDSYIWHFLASLALAGKLQHQRIIVDEVREKVFECVEFAKKLGQDASFKEESIKKLGNLNLFLNVMGLNASESGDITELK</sequence>
<dbReference type="GO" id="GO:0005634">
    <property type="term" value="C:nucleus"/>
    <property type="evidence" value="ECO:0007669"/>
    <property type="project" value="UniProtKB-SubCell"/>
</dbReference>
<keyword evidence="4" id="KW-0963">Cytoplasm</keyword>
<evidence type="ECO:0000313" key="10">
    <source>
        <dbReference type="Proteomes" id="UP001360560"/>
    </source>
</evidence>
<dbReference type="GeneID" id="90074968"/>
<feature type="compositionally biased region" description="Gly residues" evidence="7">
    <location>
        <begin position="123"/>
        <end position="132"/>
    </location>
</feature>
<dbReference type="InterPro" id="IPR039900">
    <property type="entry name" value="Pat1-like"/>
</dbReference>
<feature type="region of interest" description="Disordered" evidence="7">
    <location>
        <begin position="82"/>
        <end position="110"/>
    </location>
</feature>
<feature type="compositionally biased region" description="Polar residues" evidence="7">
    <location>
        <begin position="236"/>
        <end position="247"/>
    </location>
</feature>
<name>A0AAV5QQ05_9ASCO</name>
<evidence type="ECO:0000313" key="9">
    <source>
        <dbReference type="EMBL" id="GMM36993.1"/>
    </source>
</evidence>
<dbReference type="PANTHER" id="PTHR21551:SF0">
    <property type="entry name" value="PROTEIN ASSOCIATED WITH TOPO II RELATED-1, ISOFORM A"/>
    <property type="match status" value="1"/>
</dbReference>
<evidence type="ECO:0000256" key="1">
    <source>
        <dbReference type="ARBA" id="ARBA00004123"/>
    </source>
</evidence>